<keyword evidence="11" id="KW-0961">Cell wall biogenesis/degradation</keyword>
<dbReference type="AlphaFoldDB" id="A0A8H7VTQ5"/>
<dbReference type="InterPro" id="IPR006626">
    <property type="entry name" value="PbH1"/>
</dbReference>
<gene>
    <name evidence="17" type="ORF">INT45_001081</name>
</gene>
<dbReference type="Proteomes" id="UP000646827">
    <property type="component" value="Unassembled WGS sequence"/>
</dbReference>
<evidence type="ECO:0000256" key="4">
    <source>
        <dbReference type="ARBA" id="ARBA00022729"/>
    </source>
</evidence>
<feature type="active site" evidence="14">
    <location>
        <position position="257"/>
    </location>
</feature>
<dbReference type="SUPFAM" id="SSF51126">
    <property type="entry name" value="Pectin lyase-like"/>
    <property type="match status" value="1"/>
</dbReference>
<evidence type="ECO:0000256" key="11">
    <source>
        <dbReference type="ARBA" id="ARBA00023316"/>
    </source>
</evidence>
<dbReference type="InterPro" id="IPR012334">
    <property type="entry name" value="Pectin_lyas_fold"/>
</dbReference>
<dbReference type="GO" id="GO:0071555">
    <property type="term" value="P:cell wall organization"/>
    <property type="evidence" value="ECO:0007669"/>
    <property type="project" value="UniProtKB-KW"/>
</dbReference>
<evidence type="ECO:0000256" key="15">
    <source>
        <dbReference type="RuleBase" id="RU361169"/>
    </source>
</evidence>
<dbReference type="PROSITE" id="PS00502">
    <property type="entry name" value="POLYGALACTURONASE"/>
    <property type="match status" value="1"/>
</dbReference>
<dbReference type="PANTHER" id="PTHR31736">
    <property type="match status" value="1"/>
</dbReference>
<evidence type="ECO:0000256" key="7">
    <source>
        <dbReference type="ARBA" id="ARBA00023157"/>
    </source>
</evidence>
<keyword evidence="18" id="KW-1185">Reference proteome</keyword>
<feature type="chain" id="PRO_5034416727" evidence="16">
    <location>
        <begin position="37"/>
        <end position="416"/>
    </location>
</feature>
<evidence type="ECO:0000256" key="16">
    <source>
        <dbReference type="SAM" id="SignalP"/>
    </source>
</evidence>
<evidence type="ECO:0000313" key="17">
    <source>
        <dbReference type="EMBL" id="KAG2226734.1"/>
    </source>
</evidence>
<comment type="subcellular location">
    <subcellularLocation>
        <location evidence="1">Secreted</location>
    </subcellularLocation>
</comment>
<reference evidence="17 18" key="1">
    <citation type="submission" date="2020-12" db="EMBL/GenBank/DDBJ databases">
        <title>Metabolic potential, ecology and presence of endohyphal bacteria is reflected in genomic diversity of Mucoromycotina.</title>
        <authorList>
            <person name="Muszewska A."/>
            <person name="Okrasinska A."/>
            <person name="Steczkiewicz K."/>
            <person name="Drgas O."/>
            <person name="Orlowska M."/>
            <person name="Perlinska-Lenart U."/>
            <person name="Aleksandrzak-Piekarczyk T."/>
            <person name="Szatraj K."/>
            <person name="Zielenkiewicz U."/>
            <person name="Pilsyk S."/>
            <person name="Malc E."/>
            <person name="Mieczkowski P."/>
            <person name="Kruszewska J.S."/>
            <person name="Biernat P."/>
            <person name="Pawlowska J."/>
        </authorList>
    </citation>
    <scope>NUCLEOTIDE SEQUENCE [LARGE SCALE GENOMIC DNA]</scope>
    <source>
        <strain evidence="17 18">CBS 142.35</strain>
    </source>
</reference>
<organism evidence="17 18">
    <name type="scientific">Circinella minor</name>
    <dbReference type="NCBI Taxonomy" id="1195481"/>
    <lineage>
        <taxon>Eukaryota</taxon>
        <taxon>Fungi</taxon>
        <taxon>Fungi incertae sedis</taxon>
        <taxon>Mucoromycota</taxon>
        <taxon>Mucoromycotina</taxon>
        <taxon>Mucoromycetes</taxon>
        <taxon>Mucorales</taxon>
        <taxon>Lichtheimiaceae</taxon>
        <taxon>Circinella</taxon>
    </lineage>
</organism>
<dbReference type="InterPro" id="IPR011050">
    <property type="entry name" value="Pectin_lyase_fold/virulence"/>
</dbReference>
<dbReference type="GO" id="GO:0005576">
    <property type="term" value="C:extracellular region"/>
    <property type="evidence" value="ECO:0007669"/>
    <property type="project" value="UniProtKB-SubCell"/>
</dbReference>
<proteinExistence type="inferred from homology"/>
<dbReference type="SMART" id="SM00710">
    <property type="entry name" value="PbH1"/>
    <property type="match status" value="4"/>
</dbReference>
<keyword evidence="7" id="KW-1015">Disulfide bond</keyword>
<comment type="similarity">
    <text evidence="2 15">Belongs to the glycosyl hydrolase 28 family.</text>
</comment>
<keyword evidence="8" id="KW-0325">Glycoprotein</keyword>
<dbReference type="EMBL" id="JAEPRB010000014">
    <property type="protein sequence ID" value="KAG2226734.1"/>
    <property type="molecule type" value="Genomic_DNA"/>
</dbReference>
<keyword evidence="5" id="KW-0677">Repeat</keyword>
<dbReference type="Gene3D" id="2.160.20.10">
    <property type="entry name" value="Single-stranded right-handed beta-helix, Pectin lyase-like"/>
    <property type="match status" value="1"/>
</dbReference>
<evidence type="ECO:0000256" key="2">
    <source>
        <dbReference type="ARBA" id="ARBA00008834"/>
    </source>
</evidence>
<dbReference type="InterPro" id="IPR000743">
    <property type="entry name" value="Glyco_hydro_28"/>
</dbReference>
<evidence type="ECO:0000256" key="8">
    <source>
        <dbReference type="ARBA" id="ARBA00023180"/>
    </source>
</evidence>
<keyword evidence="6 15" id="KW-0378">Hydrolase</keyword>
<comment type="function">
    <text evidence="13">Specific in hydrolyzing the terminal glycosidic bond of polygalacturonic acid and oligogalacturonates.</text>
</comment>
<dbReference type="PANTHER" id="PTHR31736:SF12">
    <property type="entry name" value="EXO-POLYGALACTURONASE, PUTATIVE-RELATED"/>
    <property type="match status" value="1"/>
</dbReference>
<evidence type="ECO:0000313" key="18">
    <source>
        <dbReference type="Proteomes" id="UP000646827"/>
    </source>
</evidence>
<evidence type="ECO:0000256" key="14">
    <source>
        <dbReference type="PROSITE-ProRule" id="PRU10052"/>
    </source>
</evidence>
<evidence type="ECO:0000256" key="9">
    <source>
        <dbReference type="ARBA" id="ARBA00023277"/>
    </source>
</evidence>
<comment type="caution">
    <text evidence="17">The sequence shown here is derived from an EMBL/GenBank/DDBJ whole genome shotgun (WGS) entry which is preliminary data.</text>
</comment>
<dbReference type="GO" id="GO:0045490">
    <property type="term" value="P:pectin catabolic process"/>
    <property type="evidence" value="ECO:0007669"/>
    <property type="project" value="UniProtKB-ARBA"/>
</dbReference>
<name>A0A8H7VTQ5_9FUNG</name>
<evidence type="ECO:0000256" key="13">
    <source>
        <dbReference type="ARBA" id="ARBA00037312"/>
    </source>
</evidence>
<keyword evidence="3" id="KW-0964">Secreted</keyword>
<feature type="signal peptide" evidence="16">
    <location>
        <begin position="1"/>
        <end position="36"/>
    </location>
</feature>
<dbReference type="Pfam" id="PF00295">
    <property type="entry name" value="Glyco_hydro_28"/>
    <property type="match status" value="1"/>
</dbReference>
<accession>A0A8H7VTQ5</accession>
<evidence type="ECO:0000256" key="5">
    <source>
        <dbReference type="ARBA" id="ARBA00022737"/>
    </source>
</evidence>
<keyword evidence="4 16" id="KW-0732">Signal</keyword>
<evidence type="ECO:0000256" key="10">
    <source>
        <dbReference type="ARBA" id="ARBA00023295"/>
    </source>
</evidence>
<sequence length="416" mass="46246">MKLTMNFTRRHHHGLVFLVILSLFLIISTGLVPVDAKKGRRTCMIPHKKGQDSSDAIISTFEKCSHNSRVVFNKNKDYLVSKPMNISGLNDVHISIQGNVIFDDSNMTYWQENIFLLDFQSAGTYWITSGDNIVVDGGGTVNGQGQVWWDAKAKDPRPVLMTFDKVNGLHVSNIWVIQSPFWHIFVRDTHHAVFTDINIKSKSNSSSFTHNSDGWDLLRSSDIVIKDSVIQNEDDCVSFKYNATDIVIQNLDCTGSHGLSVGSLGQYARDGQIDVVKNILVQDITCRDCENGARIKAWAGGKGLVENVTFSNIEVTNAENPIVITTHYCDGNQMEFCNGSANESLTIRDIIFNNIFGSVSEDGKPIVNLNCSVNTPCSDIKLTNIDIEPSSKTPTDNVCEHVEGAENMPYCPQYNQ</sequence>
<dbReference type="OrthoDB" id="187139at2759"/>
<dbReference type="GO" id="GO:0004650">
    <property type="term" value="F:polygalacturonase activity"/>
    <property type="evidence" value="ECO:0007669"/>
    <property type="project" value="InterPro"/>
</dbReference>
<evidence type="ECO:0000256" key="1">
    <source>
        <dbReference type="ARBA" id="ARBA00004613"/>
    </source>
</evidence>
<keyword evidence="12" id="KW-0624">Polysaccharide degradation</keyword>
<evidence type="ECO:0000256" key="6">
    <source>
        <dbReference type="ARBA" id="ARBA00022801"/>
    </source>
</evidence>
<keyword evidence="10 15" id="KW-0326">Glycosidase</keyword>
<evidence type="ECO:0000256" key="3">
    <source>
        <dbReference type="ARBA" id="ARBA00022525"/>
    </source>
</evidence>
<evidence type="ECO:0000256" key="12">
    <source>
        <dbReference type="ARBA" id="ARBA00023326"/>
    </source>
</evidence>
<protein>
    <submittedName>
        <fullName evidence="17">Uncharacterized protein</fullName>
    </submittedName>
</protein>
<keyword evidence="9" id="KW-0119">Carbohydrate metabolism</keyword>